<dbReference type="InterPro" id="IPR000787">
    <property type="entry name" value="Peptidase_M29"/>
</dbReference>
<organism evidence="2 3">
    <name type="scientific">Candidatus Nephthysia bennettiae</name>
    <dbReference type="NCBI Taxonomy" id="3127016"/>
    <lineage>
        <taxon>Bacteria</taxon>
        <taxon>Bacillati</taxon>
        <taxon>Candidatus Dormiibacterota</taxon>
        <taxon>Candidatus Dormibacteria</taxon>
        <taxon>Candidatus Dormibacterales</taxon>
        <taxon>Candidatus Dormibacteraceae</taxon>
        <taxon>Candidatus Nephthysia</taxon>
    </lineage>
</organism>
<reference evidence="2" key="1">
    <citation type="submission" date="2020-10" db="EMBL/GenBank/DDBJ databases">
        <title>Ca. Dormibacterota MAGs.</title>
        <authorList>
            <person name="Montgomery K."/>
        </authorList>
    </citation>
    <scope>NUCLEOTIDE SEQUENCE [LARGE SCALE GENOMIC DNA]</scope>
    <source>
        <strain evidence="2">SC8812_S17_10</strain>
    </source>
</reference>
<dbReference type="GO" id="GO:0006508">
    <property type="term" value="P:proteolysis"/>
    <property type="evidence" value="ECO:0007669"/>
    <property type="project" value="InterPro"/>
</dbReference>
<comment type="caution">
    <text evidence="2">The sequence shown here is derived from an EMBL/GenBank/DDBJ whole genome shotgun (WGS) entry which is preliminary data.</text>
</comment>
<dbReference type="PANTHER" id="PTHR34448">
    <property type="entry name" value="AMINOPEPTIDASE"/>
    <property type="match status" value="1"/>
</dbReference>
<evidence type="ECO:0000313" key="2">
    <source>
        <dbReference type="EMBL" id="MBJ7600765.1"/>
    </source>
</evidence>
<keyword evidence="3" id="KW-1185">Reference proteome</keyword>
<dbReference type="GO" id="GO:0046872">
    <property type="term" value="F:metal ion binding"/>
    <property type="evidence" value="ECO:0007669"/>
    <property type="project" value="UniProtKB-KW"/>
</dbReference>
<dbReference type="Pfam" id="PF02073">
    <property type="entry name" value="Peptidase_M29"/>
    <property type="match status" value="1"/>
</dbReference>
<dbReference type="GO" id="GO:0004177">
    <property type="term" value="F:aminopeptidase activity"/>
    <property type="evidence" value="ECO:0007669"/>
    <property type="project" value="UniProtKB-KW"/>
</dbReference>
<keyword evidence="2" id="KW-0645">Protease</keyword>
<dbReference type="Proteomes" id="UP000612893">
    <property type="component" value="Unassembled WGS sequence"/>
</dbReference>
<gene>
    <name evidence="2" type="ORF">JF922_22180</name>
</gene>
<evidence type="ECO:0000313" key="3">
    <source>
        <dbReference type="Proteomes" id="UP000612893"/>
    </source>
</evidence>
<dbReference type="RefSeq" id="WP_338204723.1">
    <property type="nucleotide sequence ID" value="NZ_JAEKNR010000217.1"/>
</dbReference>
<keyword evidence="1" id="KW-0479">Metal-binding</keyword>
<dbReference type="InterPro" id="IPR052170">
    <property type="entry name" value="M29_Exopeptidase"/>
</dbReference>
<dbReference type="AlphaFoldDB" id="A0A934KEN6"/>
<evidence type="ECO:0000256" key="1">
    <source>
        <dbReference type="ARBA" id="ARBA00022723"/>
    </source>
</evidence>
<accession>A0A934KEN6</accession>
<dbReference type="EMBL" id="JAEKNR010000217">
    <property type="protein sequence ID" value="MBJ7600765.1"/>
    <property type="molecule type" value="Genomic_DNA"/>
</dbReference>
<keyword evidence="2" id="KW-0378">Hydrolase</keyword>
<proteinExistence type="predicted"/>
<keyword evidence="2" id="KW-0031">Aminopeptidase</keyword>
<sequence length="333" mass="37308">MLPEYAPGARNAVRACLGIHGGDRLVVIKDRGRQDIAGAIEEEAREAGAEVRDWTMEDWVARPAREFPRGLAEEITAFRPTASFFIGDGMPGELAFRQPMLRLLTEQLRARHGHMIGIDRELMLDGMAVDYEEVYRVTRQVYDVVREASRIDVVTRLGTELSATFSKQRRWIPSDGRYHEQGRWGNLPEGEVFTAPWNLDGMLVGEEMGDHFAARYRLFEEPVRLRVKEGRVVSVEMPGHPEIEAEIQAYLAQGANADRAGEFAVGTNVGLTRITGNFLQDEKFPGVHIAFGDPYGFETGADWSADSHVDVLASRADVYVDGRQIMDAGRFLL</sequence>
<dbReference type="SUPFAM" id="SSF144052">
    <property type="entry name" value="Thermophilic metalloprotease-like"/>
    <property type="match status" value="1"/>
</dbReference>
<dbReference type="PANTHER" id="PTHR34448:SF1">
    <property type="entry name" value="BLL6088 PROTEIN"/>
    <property type="match status" value="1"/>
</dbReference>
<name>A0A934KEN6_9BACT</name>
<protein>
    <submittedName>
        <fullName evidence="2">Aminopeptidase</fullName>
    </submittedName>
</protein>